<proteinExistence type="predicted"/>
<dbReference type="GeneID" id="80801442"/>
<gene>
    <name evidence="3" type="ORF">CRM82_12550</name>
</gene>
<evidence type="ECO:0000313" key="3">
    <source>
        <dbReference type="EMBL" id="PEH89317.1"/>
    </source>
</evidence>
<keyword evidence="2" id="KW-0732">Signal</keyword>
<evidence type="ECO:0000256" key="2">
    <source>
        <dbReference type="SAM" id="SignalP"/>
    </source>
</evidence>
<comment type="caution">
    <text evidence="3">The sequence shown here is derived from an EMBL/GenBank/DDBJ whole genome shotgun (WGS) entry which is preliminary data.</text>
</comment>
<feature type="signal peptide" evidence="2">
    <location>
        <begin position="1"/>
        <end position="24"/>
    </location>
</feature>
<dbReference type="RefSeq" id="WP_066534374.1">
    <property type="nucleotide sequence ID" value="NZ_PDEA01000001.1"/>
</dbReference>
<dbReference type="AlphaFoldDB" id="A0A2A7UVP7"/>
<accession>A0A2A7UVP7</accession>
<feature type="transmembrane region" description="Helical" evidence="1">
    <location>
        <begin position="43"/>
        <end position="65"/>
    </location>
</feature>
<dbReference type="Pfam" id="PF11804">
    <property type="entry name" value="DUF3325"/>
    <property type="match status" value="1"/>
</dbReference>
<dbReference type="OrthoDB" id="8797226at2"/>
<reference evidence="4" key="1">
    <citation type="submission" date="2017-09" db="EMBL/GenBank/DDBJ databases">
        <title>FDA dAtabase for Regulatory Grade micrObial Sequences (FDA-ARGOS): Supporting development and validation of Infectious Disease Dx tests.</title>
        <authorList>
            <person name="Minogue T."/>
            <person name="Wolcott M."/>
            <person name="Wasieloski L."/>
            <person name="Aguilar W."/>
            <person name="Moore D."/>
            <person name="Tallon L."/>
            <person name="Sadzewicz L."/>
            <person name="Ott S."/>
            <person name="Zhao X."/>
            <person name="Nagaraj S."/>
            <person name="Vavikolanu K."/>
            <person name="Aluvathingal J."/>
            <person name="Nadendla S."/>
            <person name="Sichtig H."/>
        </authorList>
    </citation>
    <scope>NUCLEOTIDE SEQUENCE [LARGE SCALE GENOMIC DNA]</scope>
    <source>
        <strain evidence="4">FDAARGOS_394</strain>
    </source>
</reference>
<feature type="chain" id="PRO_5013219023" evidence="2">
    <location>
        <begin position="25"/>
        <end position="119"/>
    </location>
</feature>
<evidence type="ECO:0000256" key="1">
    <source>
        <dbReference type="SAM" id="Phobius"/>
    </source>
</evidence>
<evidence type="ECO:0000313" key="4">
    <source>
        <dbReference type="Proteomes" id="UP000220246"/>
    </source>
</evidence>
<keyword evidence="4" id="KW-1185">Reference proteome</keyword>
<name>A0A2A7UVP7_COMTR</name>
<organism evidence="3 4">
    <name type="scientific">Comamonas terrigena</name>
    <dbReference type="NCBI Taxonomy" id="32013"/>
    <lineage>
        <taxon>Bacteria</taxon>
        <taxon>Pseudomonadati</taxon>
        <taxon>Pseudomonadota</taxon>
        <taxon>Betaproteobacteria</taxon>
        <taxon>Burkholderiales</taxon>
        <taxon>Comamonadaceae</taxon>
        <taxon>Comamonas</taxon>
    </lineage>
</organism>
<dbReference type="InterPro" id="IPR021762">
    <property type="entry name" value="DUF3325"/>
</dbReference>
<feature type="transmembrane region" description="Helical" evidence="1">
    <location>
        <begin position="96"/>
        <end position="118"/>
    </location>
</feature>
<dbReference type="Proteomes" id="UP000220246">
    <property type="component" value="Unassembled WGS sequence"/>
</dbReference>
<sequence>MNTGLAFLLSWALALAGMAALALAIDRHHGQLHGDGELSRRRAVLLQVAGVLLLAAAVVPCVQAWGGTVGTVAWLGCLSAGALTVAWGLSVSPRTVAWLALLAAPVALAVWLGCGGWAA</sequence>
<dbReference type="STRING" id="1219032.GCA_001515545_01182"/>
<keyword evidence="1" id="KW-0472">Membrane</keyword>
<dbReference type="EMBL" id="PDEA01000001">
    <property type="protein sequence ID" value="PEH89317.1"/>
    <property type="molecule type" value="Genomic_DNA"/>
</dbReference>
<keyword evidence="1" id="KW-1133">Transmembrane helix</keyword>
<feature type="transmembrane region" description="Helical" evidence="1">
    <location>
        <begin position="72"/>
        <end position="90"/>
    </location>
</feature>
<keyword evidence="1" id="KW-0812">Transmembrane</keyword>
<protein>
    <submittedName>
        <fullName evidence="3">DUF3325 domain-containing protein</fullName>
    </submittedName>
</protein>